<evidence type="ECO:0000256" key="7">
    <source>
        <dbReference type="ARBA" id="ARBA00023273"/>
    </source>
</evidence>
<evidence type="ECO:0000256" key="9">
    <source>
        <dbReference type="ARBA" id="ARBA00038424"/>
    </source>
</evidence>
<evidence type="ECO:0000256" key="4">
    <source>
        <dbReference type="ARBA" id="ARBA00023054"/>
    </source>
</evidence>
<evidence type="ECO:0000256" key="3">
    <source>
        <dbReference type="ARBA" id="ARBA00022846"/>
    </source>
</evidence>
<name>A0AAD7SL02_9TELE</name>
<gene>
    <name evidence="15" type="ORF">AAFF_G00343220</name>
</gene>
<evidence type="ECO:0000256" key="2">
    <source>
        <dbReference type="ARBA" id="ARBA00022490"/>
    </source>
</evidence>
<proteinExistence type="inferred from homology"/>
<comment type="caution">
    <text evidence="15">The sequence shown here is derived from an EMBL/GenBank/DDBJ whole genome shotgun (WGS) entry which is preliminary data.</text>
</comment>
<comment type="function">
    <text evidence="12">Component of the nexin-dynein regulatory complex (N-DRC), a key regulator of ciliary/flagellar motility which maintains the alignment and integrity of the distal axoneme and regulates microtubule sliding in motile axonemes. Plays a critical role in the assembly of N-DRC and also stabilizes the assembly of multiple inner dynein arms and radial spokes. Coassembles with DRC1 to form a central scaffold needed for assembly of the N-DRC and its attachment to the outer doublet microtubules.</text>
</comment>
<evidence type="ECO:0000256" key="10">
    <source>
        <dbReference type="ARBA" id="ARBA00040899"/>
    </source>
</evidence>
<feature type="domain" description="Dynein regulatory complex protein 1/2 N-terminal" evidence="14">
    <location>
        <begin position="28"/>
        <end position="129"/>
    </location>
</feature>
<evidence type="ECO:0000256" key="12">
    <source>
        <dbReference type="ARBA" id="ARBA00045865"/>
    </source>
</evidence>
<evidence type="ECO:0000256" key="5">
    <source>
        <dbReference type="ARBA" id="ARBA00023069"/>
    </source>
</evidence>
<dbReference type="EMBL" id="JAINUG010000055">
    <property type="protein sequence ID" value="KAJ8403972.1"/>
    <property type="molecule type" value="Genomic_DNA"/>
</dbReference>
<keyword evidence="4 13" id="KW-0175">Coiled coil</keyword>
<dbReference type="GO" id="GO:0003352">
    <property type="term" value="P:regulation of cilium movement"/>
    <property type="evidence" value="ECO:0007669"/>
    <property type="project" value="TreeGrafter"/>
</dbReference>
<comment type="similarity">
    <text evidence="9">Belongs to the DRC2 family.</text>
</comment>
<organism evidence="15 16">
    <name type="scientific">Aldrovandia affinis</name>
    <dbReference type="NCBI Taxonomy" id="143900"/>
    <lineage>
        <taxon>Eukaryota</taxon>
        <taxon>Metazoa</taxon>
        <taxon>Chordata</taxon>
        <taxon>Craniata</taxon>
        <taxon>Vertebrata</taxon>
        <taxon>Euteleostomi</taxon>
        <taxon>Actinopterygii</taxon>
        <taxon>Neopterygii</taxon>
        <taxon>Teleostei</taxon>
        <taxon>Notacanthiformes</taxon>
        <taxon>Halosauridae</taxon>
        <taxon>Aldrovandia</taxon>
    </lineage>
</organism>
<evidence type="ECO:0000256" key="11">
    <source>
        <dbReference type="ARBA" id="ARBA00041517"/>
    </source>
</evidence>
<evidence type="ECO:0000256" key="13">
    <source>
        <dbReference type="SAM" id="Coils"/>
    </source>
</evidence>
<dbReference type="InterPro" id="IPR039505">
    <property type="entry name" value="DRC1/2_N"/>
</dbReference>
<dbReference type="PANTHER" id="PTHR21625">
    <property type="entry name" value="NYD-SP28 PROTEIN"/>
    <property type="match status" value="1"/>
</dbReference>
<keyword evidence="3" id="KW-0282">Flagellum</keyword>
<dbReference type="PANTHER" id="PTHR21625:SF0">
    <property type="entry name" value="DYNEIN REGULATORY COMPLEX SUBUNIT 2"/>
    <property type="match status" value="1"/>
</dbReference>
<comment type="subcellular location">
    <subcellularLocation>
        <location evidence="1">Cytoplasm</location>
        <location evidence="1">Cytoskeleton</location>
        <location evidence="1">Flagellum axoneme</location>
    </subcellularLocation>
    <subcellularLocation>
        <location evidence="8">Cytoplasm</location>
        <location evidence="8">Cytoskeleton</location>
        <location evidence="8">Flagellum basal body</location>
    </subcellularLocation>
</comment>
<dbReference type="GO" id="GO:0005858">
    <property type="term" value="C:axonemal dynein complex"/>
    <property type="evidence" value="ECO:0007669"/>
    <property type="project" value="InterPro"/>
</dbReference>
<evidence type="ECO:0000313" key="15">
    <source>
        <dbReference type="EMBL" id="KAJ8403972.1"/>
    </source>
</evidence>
<dbReference type="GO" id="GO:0060285">
    <property type="term" value="P:cilium-dependent cell motility"/>
    <property type="evidence" value="ECO:0007669"/>
    <property type="project" value="TreeGrafter"/>
</dbReference>
<keyword evidence="5" id="KW-0969">Cilium</keyword>
<feature type="coiled-coil region" evidence="13">
    <location>
        <begin position="97"/>
        <end position="164"/>
    </location>
</feature>
<keyword evidence="6" id="KW-0206">Cytoskeleton</keyword>
<evidence type="ECO:0000256" key="1">
    <source>
        <dbReference type="ARBA" id="ARBA00004611"/>
    </source>
</evidence>
<dbReference type="AlphaFoldDB" id="A0AAD7SL02"/>
<evidence type="ECO:0000313" key="16">
    <source>
        <dbReference type="Proteomes" id="UP001221898"/>
    </source>
</evidence>
<protein>
    <recommendedName>
        <fullName evidence="10">Dynein regulatory complex subunit 2</fullName>
    </recommendedName>
    <alternativeName>
        <fullName evidence="11">Coiled-coil domain-containing protein 65</fullName>
    </alternativeName>
</protein>
<dbReference type="Proteomes" id="UP001221898">
    <property type="component" value="Unassembled WGS sequence"/>
</dbReference>
<dbReference type="InterPro" id="IPR039750">
    <property type="entry name" value="DRC1/DRC2"/>
</dbReference>
<sequence>MPKKGGKKGGGGKQAGMTEEERLLFVQQRALAEEEMARRKEDMLTQFLRDKLRREEQNCVVNNHKLTERWRAIFRKTRSQELRRDINVLSQTFERVLDRKNSVIKNLLGDLTEAKQQSDHSLRTYLQNVDLLLDLQRSRLESLNQRFNTDLDELRAEFNTEREAVMTQHQEDCVYQQDVRFAVDQHYSAIDTEARQEFQSTRDDIKNRSMEEKNALRVQLEVEVEKMWQQLQDATRSYHEATDDHRATCEMLRARDERSSREIDAQTKKLQKMQELCATLRARMSTSQQQGEATAQDLRVVKEKVTNKRQELKRQMSSIRTQHRNDLFTLTMQSSAATKKLQAVTAKGERLIRLAGACRKLETEQGRVQPFYSSSLSTEEQSLVAEYKQQPPDTKLAEVMHDYADLERVCQRYNKVHLDQLSLQREKAALAQENLQLRALMRQYLNGLTVNDDALGQGNTLLTVSRTAQCQRPSPRRQGILVLQHTL</sequence>
<feature type="coiled-coil region" evidence="13">
    <location>
        <begin position="263"/>
        <end position="322"/>
    </location>
</feature>
<keyword evidence="7" id="KW-0966">Cell projection</keyword>
<keyword evidence="2" id="KW-0963">Cytoplasm</keyword>
<reference evidence="15" key="1">
    <citation type="journal article" date="2023" name="Science">
        <title>Genome structures resolve the early diversification of teleost fishes.</title>
        <authorList>
            <person name="Parey E."/>
            <person name="Louis A."/>
            <person name="Montfort J."/>
            <person name="Bouchez O."/>
            <person name="Roques C."/>
            <person name="Iampietro C."/>
            <person name="Lluch J."/>
            <person name="Castinel A."/>
            <person name="Donnadieu C."/>
            <person name="Desvignes T."/>
            <person name="Floi Bucao C."/>
            <person name="Jouanno E."/>
            <person name="Wen M."/>
            <person name="Mejri S."/>
            <person name="Dirks R."/>
            <person name="Jansen H."/>
            <person name="Henkel C."/>
            <person name="Chen W.J."/>
            <person name="Zahm M."/>
            <person name="Cabau C."/>
            <person name="Klopp C."/>
            <person name="Thompson A.W."/>
            <person name="Robinson-Rechavi M."/>
            <person name="Braasch I."/>
            <person name="Lecointre G."/>
            <person name="Bobe J."/>
            <person name="Postlethwait J.H."/>
            <person name="Berthelot C."/>
            <person name="Roest Crollius H."/>
            <person name="Guiguen Y."/>
        </authorList>
    </citation>
    <scope>NUCLEOTIDE SEQUENCE</scope>
    <source>
        <strain evidence="15">NC1722</strain>
    </source>
</reference>
<dbReference type="Pfam" id="PF14772">
    <property type="entry name" value="NYD-SP28"/>
    <property type="match status" value="1"/>
</dbReference>
<accession>A0AAD7SL02</accession>
<keyword evidence="16" id="KW-1185">Reference proteome</keyword>
<evidence type="ECO:0000256" key="6">
    <source>
        <dbReference type="ARBA" id="ARBA00023212"/>
    </source>
</evidence>
<dbReference type="GO" id="GO:0070286">
    <property type="term" value="P:axonemal dynein complex assembly"/>
    <property type="evidence" value="ECO:0007669"/>
    <property type="project" value="InterPro"/>
</dbReference>
<evidence type="ECO:0000259" key="14">
    <source>
        <dbReference type="Pfam" id="PF14772"/>
    </source>
</evidence>
<evidence type="ECO:0000256" key="8">
    <source>
        <dbReference type="ARBA" id="ARBA00037841"/>
    </source>
</evidence>